<dbReference type="RefSeq" id="WP_090136086.1">
    <property type="nucleotide sequence ID" value="NZ_FOLY01000009.1"/>
</dbReference>
<dbReference type="InterPro" id="IPR036102">
    <property type="entry name" value="OsmC/Ohrsf"/>
</dbReference>
<evidence type="ECO:0000313" key="3">
    <source>
        <dbReference type="Proteomes" id="UP000199046"/>
    </source>
</evidence>
<dbReference type="Gene3D" id="2.20.25.10">
    <property type="match status" value="1"/>
</dbReference>
<accession>A0A1I1N561</accession>
<organism evidence="2 3">
    <name type="scientific">Kushneria avicenniae</name>
    <dbReference type="NCBI Taxonomy" id="402385"/>
    <lineage>
        <taxon>Bacteria</taxon>
        <taxon>Pseudomonadati</taxon>
        <taxon>Pseudomonadota</taxon>
        <taxon>Gammaproteobacteria</taxon>
        <taxon>Oceanospirillales</taxon>
        <taxon>Halomonadaceae</taxon>
        <taxon>Kushneria</taxon>
    </lineage>
</organism>
<dbReference type="GO" id="GO:0006979">
    <property type="term" value="P:response to oxidative stress"/>
    <property type="evidence" value="ECO:0007669"/>
    <property type="project" value="InterPro"/>
</dbReference>
<name>A0A1I1N561_9GAMM</name>
<protein>
    <submittedName>
        <fullName evidence="2">Peroxiredoxin, Ohr subfamily</fullName>
    </submittedName>
</protein>
<dbReference type="InterPro" id="IPR015946">
    <property type="entry name" value="KH_dom-like_a/b"/>
</dbReference>
<dbReference type="PANTHER" id="PTHR33797:SF2">
    <property type="entry name" value="ORGANIC HYDROPEROXIDE RESISTANCE PROTEIN-LIKE"/>
    <property type="match status" value="1"/>
</dbReference>
<dbReference type="PANTHER" id="PTHR33797">
    <property type="entry name" value="ORGANIC HYDROPEROXIDE RESISTANCE PROTEIN-LIKE"/>
    <property type="match status" value="1"/>
</dbReference>
<dbReference type="Gene3D" id="3.30.300.20">
    <property type="match status" value="1"/>
</dbReference>
<reference evidence="3" key="1">
    <citation type="submission" date="2016-10" db="EMBL/GenBank/DDBJ databases">
        <authorList>
            <person name="Varghese N."/>
            <person name="Submissions S."/>
        </authorList>
    </citation>
    <scope>NUCLEOTIDE SEQUENCE [LARGE SCALE GENOMIC DNA]</scope>
    <source>
        <strain evidence="3">DSM 23439</strain>
    </source>
</reference>
<evidence type="ECO:0000313" key="2">
    <source>
        <dbReference type="EMBL" id="SFC89953.1"/>
    </source>
</evidence>
<dbReference type="AlphaFoldDB" id="A0A1I1N561"/>
<dbReference type="Proteomes" id="UP000199046">
    <property type="component" value="Unassembled WGS sequence"/>
</dbReference>
<dbReference type="Pfam" id="PF02566">
    <property type="entry name" value="OsmC"/>
    <property type="match status" value="1"/>
</dbReference>
<dbReference type="NCBIfam" id="TIGR03561">
    <property type="entry name" value="organ_hyd_perox"/>
    <property type="match status" value="1"/>
</dbReference>
<comment type="similarity">
    <text evidence="1">Belongs to the OsmC/Ohr family.</text>
</comment>
<dbReference type="EMBL" id="FOLY01000009">
    <property type="protein sequence ID" value="SFC89953.1"/>
    <property type="molecule type" value="Genomic_DNA"/>
</dbReference>
<proteinExistence type="inferred from homology"/>
<sequence>MAVMYETTVNVSGGRKGHARSDDGILDVDLAMPGSGADATNPEQLFAAGYAACFASAAMGVARQQGHKLDDIPVAAHVALDSENHDYNLVVKLTAKVDLPQEEAEKLIAQAHEMCPYSKATRGNIQVDIEVKGQ</sequence>
<dbReference type="STRING" id="402385.SAMN05421848_3210"/>
<dbReference type="SUPFAM" id="SSF82784">
    <property type="entry name" value="OsmC-like"/>
    <property type="match status" value="1"/>
</dbReference>
<keyword evidence="3" id="KW-1185">Reference proteome</keyword>
<dbReference type="InterPro" id="IPR019953">
    <property type="entry name" value="OHR"/>
</dbReference>
<dbReference type="OrthoDB" id="9797508at2"/>
<evidence type="ECO:0000256" key="1">
    <source>
        <dbReference type="ARBA" id="ARBA00007378"/>
    </source>
</evidence>
<gene>
    <name evidence="2" type="ORF">SAMN05421848_3210</name>
</gene>
<dbReference type="InterPro" id="IPR003718">
    <property type="entry name" value="OsmC/Ohr_fam"/>
</dbReference>